<accession>A0AAN7W4E8</accession>
<organism evidence="1 2">
    <name type="scientific">Elasticomyces elasticus</name>
    <dbReference type="NCBI Taxonomy" id="574655"/>
    <lineage>
        <taxon>Eukaryota</taxon>
        <taxon>Fungi</taxon>
        <taxon>Dikarya</taxon>
        <taxon>Ascomycota</taxon>
        <taxon>Pezizomycotina</taxon>
        <taxon>Dothideomycetes</taxon>
        <taxon>Dothideomycetidae</taxon>
        <taxon>Mycosphaerellales</taxon>
        <taxon>Teratosphaeriaceae</taxon>
        <taxon>Elasticomyces</taxon>
    </lineage>
</organism>
<protein>
    <submittedName>
        <fullName evidence="1">Uncharacterized protein</fullName>
    </submittedName>
</protein>
<dbReference type="Proteomes" id="UP001310594">
    <property type="component" value="Unassembled WGS sequence"/>
</dbReference>
<proteinExistence type="predicted"/>
<gene>
    <name evidence="1" type="ORF">LTR97_007249</name>
</gene>
<reference evidence="1" key="1">
    <citation type="submission" date="2023-08" db="EMBL/GenBank/DDBJ databases">
        <title>Black Yeasts Isolated from many extreme environments.</title>
        <authorList>
            <person name="Coleine C."/>
            <person name="Stajich J.E."/>
            <person name="Selbmann L."/>
        </authorList>
    </citation>
    <scope>NUCLEOTIDE SEQUENCE</scope>
    <source>
        <strain evidence="1">CCFEE 5810</strain>
    </source>
</reference>
<dbReference type="EMBL" id="JAVRQU010000010">
    <property type="protein sequence ID" value="KAK5698288.1"/>
    <property type="molecule type" value="Genomic_DNA"/>
</dbReference>
<sequence>MPLEDVPTFYLYGIGHHPDLLSFGHLVYKDYANPLIAAHSRIPKLSDRSEQELLKWTKSTEISGAFGSKGARKLGFKLQVAPIGEAGLSLEGSESRLIVAKAGRRMVLEDSNAFFEKMVISQPDTRNRLLVWLTTAASAYVIKKVALRTPKVWMLTGLYELEQVQAFNVKSSSPGVELGLDPAVLAALAAVPIGGSVSFGNEHTAIQTSSLPGANVWAAQWQRLKVDYVKLRKDESPALPLQLVLLPDVSMPSRAVLSDSESELQGVELIIEDAQGGEDEISDDDQTYQSAFKKAEERIARRVS</sequence>
<name>A0AAN7W4E8_9PEZI</name>
<evidence type="ECO:0000313" key="2">
    <source>
        <dbReference type="Proteomes" id="UP001310594"/>
    </source>
</evidence>
<dbReference type="AlphaFoldDB" id="A0AAN7W4E8"/>
<evidence type="ECO:0000313" key="1">
    <source>
        <dbReference type="EMBL" id="KAK5698288.1"/>
    </source>
</evidence>
<comment type="caution">
    <text evidence="1">The sequence shown here is derived from an EMBL/GenBank/DDBJ whole genome shotgun (WGS) entry which is preliminary data.</text>
</comment>